<organism evidence="2 3">
    <name type="scientific">Burkholderia ubonensis subsp. mesacidophila</name>
    <dbReference type="NCBI Taxonomy" id="265293"/>
    <lineage>
        <taxon>Bacteria</taxon>
        <taxon>Pseudomonadati</taxon>
        <taxon>Pseudomonadota</taxon>
        <taxon>Betaproteobacteria</taxon>
        <taxon>Burkholderiales</taxon>
        <taxon>Burkholderiaceae</taxon>
        <taxon>Burkholderia</taxon>
        <taxon>Burkholderia cepacia complex</taxon>
    </lineage>
</organism>
<dbReference type="Proteomes" id="UP000217994">
    <property type="component" value="Unassembled WGS sequence"/>
</dbReference>
<evidence type="ECO:0000313" key="3">
    <source>
        <dbReference type="Proteomes" id="UP000217994"/>
    </source>
</evidence>
<name>A0A2A4FAQ6_9BURK</name>
<reference evidence="2 3" key="1">
    <citation type="submission" date="2017-01" db="EMBL/GenBank/DDBJ databases">
        <title>Whole-Genome Shotgun Sequencing of Two beta-Proteobacterial Species in Search of the Bulgecin Biosynthetic Cluster.</title>
        <authorList>
            <person name="Horsman M.E."/>
            <person name="Marous D.R."/>
            <person name="Li R."/>
            <person name="Oliver R.A."/>
            <person name="Byun B."/>
            <person name="Emrich S.J."/>
            <person name="Boggess B."/>
            <person name="Townsend C.A."/>
            <person name="Mobashery S."/>
        </authorList>
    </citation>
    <scope>NUCLEOTIDE SEQUENCE [LARGE SCALE GENOMIC DNA]</scope>
    <source>
        <strain evidence="2 3">ATCC 31433</strain>
    </source>
</reference>
<evidence type="ECO:0000256" key="1">
    <source>
        <dbReference type="SAM" id="MobiDB-lite"/>
    </source>
</evidence>
<evidence type="ECO:0000313" key="2">
    <source>
        <dbReference type="EMBL" id="PCE30225.1"/>
    </source>
</evidence>
<proteinExistence type="predicted"/>
<sequence length="191" mass="21495">MSNPDREFPQGRQGARRVRAGSGRRSASKALKGLKVLKDPKTQKAAAHSGLLEAPVPSGAIRKARFYLRYIQRREKRTDERLTNLERELSLMNKFGSLTFGTIGEGVPRPDVVTAAILRDPREPLTGDHVARNDSLGFVAIERRQPPRRRTLSGPLDPSRMTLEFTDPDEQAEQGREEIHTRLGVRPRTRP</sequence>
<dbReference type="RefSeq" id="WP_084910938.1">
    <property type="nucleotide sequence ID" value="NZ_CP020740.1"/>
</dbReference>
<gene>
    <name evidence="2" type="ORF">BZL54_21265</name>
</gene>
<feature type="region of interest" description="Disordered" evidence="1">
    <location>
        <begin position="145"/>
        <end position="191"/>
    </location>
</feature>
<dbReference type="AlphaFoldDB" id="A0A2A4FAQ6"/>
<dbReference type="EMBL" id="MTZU01000067">
    <property type="protein sequence ID" value="PCE30225.1"/>
    <property type="molecule type" value="Genomic_DNA"/>
</dbReference>
<accession>A0A2A4FAQ6</accession>
<protein>
    <submittedName>
        <fullName evidence="2">Uncharacterized protein</fullName>
    </submittedName>
</protein>
<comment type="caution">
    <text evidence="2">The sequence shown here is derived from an EMBL/GenBank/DDBJ whole genome shotgun (WGS) entry which is preliminary data.</text>
</comment>
<dbReference type="GeneID" id="69006959"/>
<feature type="region of interest" description="Disordered" evidence="1">
    <location>
        <begin position="1"/>
        <end position="32"/>
    </location>
</feature>